<reference evidence="3 4" key="1">
    <citation type="submission" date="2015-06" db="EMBL/GenBank/DDBJ databases">
        <title>Talaromyces atroroseus IBT 11181 draft genome.</title>
        <authorList>
            <person name="Rasmussen K.B."/>
            <person name="Rasmussen S."/>
            <person name="Petersen B."/>
            <person name="Sicheritz-Ponten T."/>
            <person name="Mortensen U.H."/>
            <person name="Thrane U."/>
        </authorList>
    </citation>
    <scope>NUCLEOTIDE SEQUENCE [LARGE SCALE GENOMIC DNA]</scope>
    <source>
        <strain evidence="3 4">IBT 11181</strain>
    </source>
</reference>
<feature type="signal peptide" evidence="2">
    <location>
        <begin position="1"/>
        <end position="24"/>
    </location>
</feature>
<dbReference type="STRING" id="1441469.A0A225APR5"/>
<keyword evidence="2" id="KW-0732">Signal</keyword>
<comment type="caution">
    <text evidence="3">The sequence shown here is derived from an EMBL/GenBank/DDBJ whole genome shotgun (WGS) entry which is preliminary data.</text>
</comment>
<sequence length="433" mass="45813">MVRYLGSLCAVAFLQTSWVSLAAASFVNPVLHDLFLRDDSSCATNYTSCGSSYPLDFCCSSDTTCLGLDNYTTVLCCPTGSDCSFIVPITCDMQLQNATAYPTAPVKTTLLSDDPPACGSGCCPFGYTCAKNTTCVLDRSTSSLANSSASASSSLTTASTTVLSTSGPLTIASTTPTTISISDSLPTTATAAATSDASVNSTQTQTAATCQEYPAKAVVAGFFPGAIAGSLVAAIIVMCRRRSAQHEGETTNQKSHRSSRGAIIGISDPIPDEDNGSFRTDFLLRQRFSGRYPTPGTVSRPKSRIRRTGTRVKSIFIGANNNNNNNNRTNPNAVSPQWNSASPPPVPSMPAAREIPVTPPQQTGRLGPREPSTESIKVYSPPNMLGIDHSNRDRNTTFSEVMEQAGFHNDKGEPSYKVTKTPSLSEKSPSQTK</sequence>
<feature type="chain" id="PRO_5012058837" description="Mid2 domain-containing protein" evidence="2">
    <location>
        <begin position="25"/>
        <end position="433"/>
    </location>
</feature>
<evidence type="ECO:0000313" key="4">
    <source>
        <dbReference type="Proteomes" id="UP000214365"/>
    </source>
</evidence>
<name>A0A225APR5_TALAT</name>
<feature type="compositionally biased region" description="Polar residues" evidence="1">
    <location>
        <begin position="418"/>
        <end position="433"/>
    </location>
</feature>
<dbReference type="EMBL" id="LFMY01000014">
    <property type="protein sequence ID" value="OKL56415.1"/>
    <property type="molecule type" value="Genomic_DNA"/>
</dbReference>
<gene>
    <name evidence="3" type="ORF">UA08_08113</name>
</gene>
<dbReference type="OrthoDB" id="5338512at2759"/>
<dbReference type="AlphaFoldDB" id="A0A225APR5"/>
<accession>A0A225APR5</accession>
<dbReference type="GeneID" id="31007869"/>
<evidence type="ECO:0000256" key="2">
    <source>
        <dbReference type="SAM" id="SignalP"/>
    </source>
</evidence>
<evidence type="ECO:0008006" key="5">
    <source>
        <dbReference type="Google" id="ProtNLM"/>
    </source>
</evidence>
<proteinExistence type="predicted"/>
<dbReference type="Proteomes" id="UP000214365">
    <property type="component" value="Unassembled WGS sequence"/>
</dbReference>
<organism evidence="3 4">
    <name type="scientific">Talaromyces atroroseus</name>
    <dbReference type="NCBI Taxonomy" id="1441469"/>
    <lineage>
        <taxon>Eukaryota</taxon>
        <taxon>Fungi</taxon>
        <taxon>Dikarya</taxon>
        <taxon>Ascomycota</taxon>
        <taxon>Pezizomycotina</taxon>
        <taxon>Eurotiomycetes</taxon>
        <taxon>Eurotiomycetidae</taxon>
        <taxon>Eurotiales</taxon>
        <taxon>Trichocomaceae</taxon>
        <taxon>Talaromyces</taxon>
        <taxon>Talaromyces sect. Trachyspermi</taxon>
    </lineage>
</organism>
<evidence type="ECO:0000256" key="1">
    <source>
        <dbReference type="SAM" id="MobiDB-lite"/>
    </source>
</evidence>
<feature type="region of interest" description="Disordered" evidence="1">
    <location>
        <begin position="317"/>
        <end position="433"/>
    </location>
</feature>
<protein>
    <recommendedName>
        <fullName evidence="5">Mid2 domain-containing protein</fullName>
    </recommendedName>
</protein>
<dbReference type="RefSeq" id="XP_020116536.1">
    <property type="nucleotide sequence ID" value="XM_020263319.1"/>
</dbReference>
<evidence type="ECO:0000313" key="3">
    <source>
        <dbReference type="EMBL" id="OKL56415.1"/>
    </source>
</evidence>
<keyword evidence="4" id="KW-1185">Reference proteome</keyword>
<feature type="compositionally biased region" description="Low complexity" evidence="1">
    <location>
        <begin position="320"/>
        <end position="332"/>
    </location>
</feature>